<name>A0AC60PU64_IXOPE</name>
<evidence type="ECO:0000313" key="1">
    <source>
        <dbReference type="EMBL" id="KAG0424578.1"/>
    </source>
</evidence>
<proteinExistence type="predicted"/>
<keyword evidence="2" id="KW-1185">Reference proteome</keyword>
<protein>
    <submittedName>
        <fullName evidence="1">Uncharacterized protein</fullName>
    </submittedName>
</protein>
<comment type="caution">
    <text evidence="1">The sequence shown here is derived from an EMBL/GenBank/DDBJ whole genome shotgun (WGS) entry which is preliminary data.</text>
</comment>
<dbReference type="Proteomes" id="UP000805193">
    <property type="component" value="Unassembled WGS sequence"/>
</dbReference>
<dbReference type="EMBL" id="JABSTQ010009956">
    <property type="protein sequence ID" value="KAG0424578.1"/>
    <property type="molecule type" value="Genomic_DNA"/>
</dbReference>
<sequence>MHLFTTEHPPEIIAIQESNENCTIPGYIRFGQKTPSTSRPIHIFVKRNIPVRQHEIQLQGQNGAILVELLPRRKKHESLFVCNTYSPPKDHTDRVAEVFTEVAQIAISNPTIILGDFNAYSTTWGYRTDSKKGKAINRQVTLRDMVLLNDVMNPTRMGNSVNRDTNPDLAFMANIAEANWRNTGENLGSDHFILEITLGTQIEGQVKPPTCSVTDWDAFREMRRNRGPITSIEQWAKQVTEDQREATKDTPNPTQARTMDTRLQSMVEAYYSLYQRWKDTGKIHKKLRKRAVQLFRDIEEHAKYLNEQYWKQTCDGLKGQLHTKSPWAL</sequence>
<reference evidence="1 2" key="1">
    <citation type="journal article" date="2020" name="Cell">
        <title>Large-Scale Comparative Analyses of Tick Genomes Elucidate Their Genetic Diversity and Vector Capacities.</title>
        <authorList>
            <consortium name="Tick Genome and Microbiome Consortium (TIGMIC)"/>
            <person name="Jia N."/>
            <person name="Wang J."/>
            <person name="Shi W."/>
            <person name="Du L."/>
            <person name="Sun Y."/>
            <person name="Zhan W."/>
            <person name="Jiang J.F."/>
            <person name="Wang Q."/>
            <person name="Zhang B."/>
            <person name="Ji P."/>
            <person name="Bell-Sakyi L."/>
            <person name="Cui X.M."/>
            <person name="Yuan T.T."/>
            <person name="Jiang B.G."/>
            <person name="Yang W.F."/>
            <person name="Lam T.T."/>
            <person name="Chang Q.C."/>
            <person name="Ding S.J."/>
            <person name="Wang X.J."/>
            <person name="Zhu J.G."/>
            <person name="Ruan X.D."/>
            <person name="Zhao L."/>
            <person name="Wei J.T."/>
            <person name="Ye R.Z."/>
            <person name="Que T.C."/>
            <person name="Du C.H."/>
            <person name="Zhou Y.H."/>
            <person name="Cheng J.X."/>
            <person name="Dai P.F."/>
            <person name="Guo W.B."/>
            <person name="Han X.H."/>
            <person name="Huang E.J."/>
            <person name="Li L.F."/>
            <person name="Wei W."/>
            <person name="Gao Y.C."/>
            <person name="Liu J.Z."/>
            <person name="Shao H.Z."/>
            <person name="Wang X."/>
            <person name="Wang C.C."/>
            <person name="Yang T.C."/>
            <person name="Huo Q.B."/>
            <person name="Li W."/>
            <person name="Chen H.Y."/>
            <person name="Chen S.E."/>
            <person name="Zhou L.G."/>
            <person name="Ni X.B."/>
            <person name="Tian J.H."/>
            <person name="Sheng Y."/>
            <person name="Liu T."/>
            <person name="Pan Y.S."/>
            <person name="Xia L.Y."/>
            <person name="Li J."/>
            <person name="Zhao F."/>
            <person name="Cao W.C."/>
        </authorList>
    </citation>
    <scope>NUCLEOTIDE SEQUENCE [LARGE SCALE GENOMIC DNA]</scope>
    <source>
        <strain evidence="1">Iper-2018</strain>
    </source>
</reference>
<evidence type="ECO:0000313" key="2">
    <source>
        <dbReference type="Proteomes" id="UP000805193"/>
    </source>
</evidence>
<organism evidence="1 2">
    <name type="scientific">Ixodes persulcatus</name>
    <name type="common">Taiga tick</name>
    <dbReference type="NCBI Taxonomy" id="34615"/>
    <lineage>
        <taxon>Eukaryota</taxon>
        <taxon>Metazoa</taxon>
        <taxon>Ecdysozoa</taxon>
        <taxon>Arthropoda</taxon>
        <taxon>Chelicerata</taxon>
        <taxon>Arachnida</taxon>
        <taxon>Acari</taxon>
        <taxon>Parasitiformes</taxon>
        <taxon>Ixodida</taxon>
        <taxon>Ixodoidea</taxon>
        <taxon>Ixodidae</taxon>
        <taxon>Ixodinae</taxon>
        <taxon>Ixodes</taxon>
    </lineage>
</organism>
<gene>
    <name evidence="1" type="ORF">HPB47_028204</name>
</gene>
<accession>A0AC60PU64</accession>